<protein>
    <submittedName>
        <fullName evidence="2">Uncharacterized protein</fullName>
    </submittedName>
</protein>
<evidence type="ECO:0000313" key="2">
    <source>
        <dbReference type="EMBL" id="GBP25709.1"/>
    </source>
</evidence>
<gene>
    <name evidence="2" type="ORF">EVAR_12188_1</name>
</gene>
<evidence type="ECO:0000313" key="3">
    <source>
        <dbReference type="Proteomes" id="UP000299102"/>
    </source>
</evidence>
<dbReference type="EMBL" id="BGZK01000171">
    <property type="protein sequence ID" value="GBP25709.1"/>
    <property type="molecule type" value="Genomic_DNA"/>
</dbReference>
<reference evidence="2 3" key="1">
    <citation type="journal article" date="2019" name="Commun. Biol.">
        <title>The bagworm genome reveals a unique fibroin gene that provides high tensile strength.</title>
        <authorList>
            <person name="Kono N."/>
            <person name="Nakamura H."/>
            <person name="Ohtoshi R."/>
            <person name="Tomita M."/>
            <person name="Numata K."/>
            <person name="Arakawa K."/>
        </authorList>
    </citation>
    <scope>NUCLEOTIDE SEQUENCE [LARGE SCALE GENOMIC DNA]</scope>
</reference>
<organism evidence="2 3">
    <name type="scientific">Eumeta variegata</name>
    <name type="common">Bagworm moth</name>
    <name type="synonym">Eumeta japonica</name>
    <dbReference type="NCBI Taxonomy" id="151549"/>
    <lineage>
        <taxon>Eukaryota</taxon>
        <taxon>Metazoa</taxon>
        <taxon>Ecdysozoa</taxon>
        <taxon>Arthropoda</taxon>
        <taxon>Hexapoda</taxon>
        <taxon>Insecta</taxon>
        <taxon>Pterygota</taxon>
        <taxon>Neoptera</taxon>
        <taxon>Endopterygota</taxon>
        <taxon>Lepidoptera</taxon>
        <taxon>Glossata</taxon>
        <taxon>Ditrysia</taxon>
        <taxon>Tineoidea</taxon>
        <taxon>Psychidae</taxon>
        <taxon>Oiketicinae</taxon>
        <taxon>Eumeta</taxon>
    </lineage>
</organism>
<dbReference type="Proteomes" id="UP000299102">
    <property type="component" value="Unassembled WGS sequence"/>
</dbReference>
<proteinExistence type="predicted"/>
<keyword evidence="3" id="KW-1185">Reference proteome</keyword>
<sequence>MRIAARLIILSSSRLVCDDVYETRFQKINYAYAKPDKAYGFAYAVEKNITDERKLRDIVCPRLRSNWALDLVAESELKAGLGVKLRMALVSKIKVRKKKKKWKIETEPKLKVWPRSLMLRLLYPPGFVPDLDHVFVARARASQMYKSRLSLQRGGYGQRTGTPMSGAERASTSTTGIPILMDNTRVKLKSLTKREEELIVQFLRDARMKGYHEKKMRYYKKDEPKNFACTIDSTIQMRSLHRNTSETFATFMRWTRERRVCLFLLFPDPVQFTEHTSSVIGFS</sequence>
<comment type="caution">
    <text evidence="2">The sequence shown here is derived from an EMBL/GenBank/DDBJ whole genome shotgun (WGS) entry which is preliminary data.</text>
</comment>
<name>A0A4C1UHC2_EUMVA</name>
<evidence type="ECO:0000256" key="1">
    <source>
        <dbReference type="SAM" id="MobiDB-lite"/>
    </source>
</evidence>
<feature type="region of interest" description="Disordered" evidence="1">
    <location>
        <begin position="152"/>
        <end position="171"/>
    </location>
</feature>
<accession>A0A4C1UHC2</accession>
<dbReference type="AlphaFoldDB" id="A0A4C1UHC2"/>